<accession>A0A4Y2GA80</accession>
<organism evidence="2 3">
    <name type="scientific">Araneus ventricosus</name>
    <name type="common">Orbweaver spider</name>
    <name type="synonym">Epeira ventricosa</name>
    <dbReference type="NCBI Taxonomy" id="182803"/>
    <lineage>
        <taxon>Eukaryota</taxon>
        <taxon>Metazoa</taxon>
        <taxon>Ecdysozoa</taxon>
        <taxon>Arthropoda</taxon>
        <taxon>Chelicerata</taxon>
        <taxon>Arachnida</taxon>
        <taxon>Araneae</taxon>
        <taxon>Araneomorphae</taxon>
        <taxon>Entelegynae</taxon>
        <taxon>Araneoidea</taxon>
        <taxon>Araneidae</taxon>
        <taxon>Araneus</taxon>
    </lineage>
</organism>
<dbReference type="Proteomes" id="UP000499080">
    <property type="component" value="Unassembled WGS sequence"/>
</dbReference>
<dbReference type="OrthoDB" id="6429416at2759"/>
<feature type="compositionally biased region" description="Low complexity" evidence="1">
    <location>
        <begin position="969"/>
        <end position="983"/>
    </location>
</feature>
<reference evidence="2 3" key="1">
    <citation type="journal article" date="2019" name="Sci. Rep.">
        <title>Orb-weaving spider Araneus ventricosus genome elucidates the spidroin gene catalogue.</title>
        <authorList>
            <person name="Kono N."/>
            <person name="Nakamura H."/>
            <person name="Ohtoshi R."/>
            <person name="Moran D.A.P."/>
            <person name="Shinohara A."/>
            <person name="Yoshida Y."/>
            <person name="Fujiwara M."/>
            <person name="Mori M."/>
            <person name="Tomita M."/>
            <person name="Arakawa K."/>
        </authorList>
    </citation>
    <scope>NUCLEOTIDE SEQUENCE [LARGE SCALE GENOMIC DNA]</scope>
</reference>
<evidence type="ECO:0000313" key="3">
    <source>
        <dbReference type="Proteomes" id="UP000499080"/>
    </source>
</evidence>
<feature type="compositionally biased region" description="Polar residues" evidence="1">
    <location>
        <begin position="810"/>
        <end position="827"/>
    </location>
</feature>
<gene>
    <name evidence="2" type="primary">Pds5b_1</name>
    <name evidence="2" type="ORF">AVEN_85957_2</name>
</gene>
<feature type="compositionally biased region" description="Polar residues" evidence="1">
    <location>
        <begin position="635"/>
        <end position="648"/>
    </location>
</feature>
<feature type="compositionally biased region" description="Polar residues" evidence="1">
    <location>
        <begin position="878"/>
        <end position="888"/>
    </location>
</feature>
<evidence type="ECO:0000256" key="1">
    <source>
        <dbReference type="SAM" id="MobiDB-lite"/>
    </source>
</evidence>
<feature type="compositionally biased region" description="Polar residues" evidence="1">
    <location>
        <begin position="924"/>
        <end position="951"/>
    </location>
</feature>
<evidence type="ECO:0000313" key="2">
    <source>
        <dbReference type="EMBL" id="GBM49508.1"/>
    </source>
</evidence>
<feature type="compositionally biased region" description="Low complexity" evidence="1">
    <location>
        <begin position="658"/>
        <end position="677"/>
    </location>
</feature>
<dbReference type="SUPFAM" id="SSF48371">
    <property type="entry name" value="ARM repeat"/>
    <property type="match status" value="1"/>
</dbReference>
<proteinExistence type="predicted"/>
<feature type="region of interest" description="Disordered" evidence="1">
    <location>
        <begin position="609"/>
        <end position="830"/>
    </location>
</feature>
<feature type="compositionally biased region" description="Polar residues" evidence="1">
    <location>
        <begin position="611"/>
        <end position="628"/>
    </location>
</feature>
<feature type="compositionally biased region" description="Polar residues" evidence="1">
    <location>
        <begin position="762"/>
        <end position="777"/>
    </location>
</feature>
<name>A0A4Y2GA80_ARAVE</name>
<dbReference type="EMBL" id="BGPR01001260">
    <property type="protein sequence ID" value="GBM49508.1"/>
    <property type="molecule type" value="Genomic_DNA"/>
</dbReference>
<dbReference type="AlphaFoldDB" id="A0A4Y2GA80"/>
<comment type="caution">
    <text evidence="2">The sequence shown here is derived from an EMBL/GenBank/DDBJ whole genome shotgun (WGS) entry which is preliminary data.</text>
</comment>
<dbReference type="Pfam" id="PF20168">
    <property type="entry name" value="PDS5"/>
    <property type="match status" value="1"/>
</dbReference>
<feature type="compositionally biased region" description="Polar residues" evidence="1">
    <location>
        <begin position="678"/>
        <end position="718"/>
    </location>
</feature>
<feature type="region of interest" description="Disordered" evidence="1">
    <location>
        <begin position="1002"/>
        <end position="1032"/>
    </location>
</feature>
<feature type="region of interest" description="Disordered" evidence="1">
    <location>
        <begin position="872"/>
        <end position="983"/>
    </location>
</feature>
<protein>
    <submittedName>
        <fullName evidence="2">Sister chromatid cohesion protein PDS5 B</fullName>
    </submittedName>
</protein>
<feature type="compositionally biased region" description="Basic residues" evidence="1">
    <location>
        <begin position="778"/>
        <end position="794"/>
    </location>
</feature>
<feature type="compositionally biased region" description="Polar residues" evidence="1">
    <location>
        <begin position="734"/>
        <end position="754"/>
    </location>
</feature>
<feature type="compositionally biased region" description="Low complexity" evidence="1">
    <location>
        <begin position="719"/>
        <end position="733"/>
    </location>
</feature>
<feature type="compositionally biased region" description="Basic and acidic residues" evidence="1">
    <location>
        <begin position="890"/>
        <end position="908"/>
    </location>
</feature>
<dbReference type="InterPro" id="IPR016024">
    <property type="entry name" value="ARM-type_fold"/>
</dbReference>
<sequence>MGDWQKENLIKPRKSVEHVSRFCKDLENNIRLRSVMSLLLNGNISCSEAENKVKEVLKFVDKEYAAGVYYNTIKLLVERIVPVLLDKESVKYLVSMAKNSIIDDGEIEAELKLENSDAKGIDLINALANTYPHYFVDEELFSNLVQILDARQDDVEISEITLETLSYISKNLEHIYPKVYSELLPILQKFIRVGTPKQAKYAVYTVHKMVNDKETVFGEIIESLQDHFTMNSQYFRTALVSIGHIAYLCHDMFASQFKYIVAQTVVRDMLMKDHDLPRGGEELWGPFESLPEETKIKIEGMKVMVRWLTGLKDMVQPAASTFKLLNAVLENNGDLMQKNVPGPKENSWMRLSAASCFLKLCREPNYTECLAIEFFLNLAYVINDPCPEVREHFAAKVNKGLYFMKLPLEFIAILAVGALDARKEFRSNIKQYLIQNISKRRYYVKENSISSDELPHQWPDYALPIVVYLFAHAPFFKVYNDLDSLNKIKECLQLFIETLLLKNENYSFAFFKRLLENIKQTKDKLEPYNESRNLKLYAVCDLALNILMSRPNFVLNDFPGQPKLNSKFFTEPDKSYSNMVTYLPPQLLNTSNLVKSGFDIEVYDKTKKNASKNISKAPTSQEESLPSTSHEEIIPSTSDVHPIPSTSKAPVPSKSKTKVVTASTNSNSSVSQSKGKTNTPKHSSDASPSSTGSCETKQSEISNHSGTNSQIPSISDVASENQKQSETSNSSSSVANLNNGDINHSDSISNQSSTEMDKDLSSVENSKMNCKSKNMSVSKKKHLLKRAVVNRKSTRSSLKDDAPSPLCSEYSKQNGVLPSSPSTTSVDSLYPSDYENVIKPCFVVLRRLEDSPSENLNGNQNGSVSFKRKHNSIDSEDYSSNQGSSAGSHLSEESPRKRGRPPKKDGKTNQELSTLPTNKRRKFTSTSTNSVQSLRSSSRTAVNSSLKSSPAKSVVKNGRLLKEKKSPVKSKVNNSHSSNSKKINSIALREELTAEINEIYNVQKTSTKTVKSKQANGQQNKKTNGRTTGRRR</sequence>
<keyword evidence="3" id="KW-1185">Reference proteome</keyword>